<feature type="domain" description="Aminoglycoside phosphotransferase" evidence="1">
    <location>
        <begin position="81"/>
        <end position="258"/>
    </location>
</feature>
<sequence length="373" mass="40111">MADHATGSIAAAARELWPTSAVRLGAVVPSVTSHVQRLTVDGSMLYAKAELLGMSLVSVIRGSGGDWPMVKAAQRAYLAGPDTLLEREAKQIQVLAAVGLCVPEVVGYRPGVLFTAYVHGATLAELIAASPGRTADLLHLVHQELAPVRRGREVAALVDHAPIVERSIPGTFQRKFNGAGDAGYLRRSPHEEVLRDIVFRVRRANAAASSPLRRVIFGDLKPEHVLFPSDGGRPTFIDPGLMRDPPCGDLAKLLSRLFLDLVARRPGEESVRMVLEQVAVYTDAAATRLSALDEGAHLRQLVTLWLMDTTNILTTYLSHPTGLPMTRNAAAVVARAGAVCQMLDLCTSTLALLPSGRDLWRLCLAHVAQAATR</sequence>
<gene>
    <name evidence="2" type="ORF">P8A18_28465</name>
</gene>
<reference evidence="2 3" key="1">
    <citation type="submission" date="2023-03" db="EMBL/GenBank/DDBJ databases">
        <title>Isolation and description of six Streptomyces strains from soil environments, able to metabolize different microbial glucans.</title>
        <authorList>
            <person name="Widen T."/>
            <person name="Larsbrink J."/>
        </authorList>
    </citation>
    <scope>NUCLEOTIDE SEQUENCE [LARGE SCALE GENOMIC DNA]</scope>
    <source>
        <strain evidence="2 3">Mut1</strain>
    </source>
</reference>
<dbReference type="Pfam" id="PF01636">
    <property type="entry name" value="APH"/>
    <property type="match status" value="1"/>
</dbReference>
<dbReference type="SUPFAM" id="SSF56112">
    <property type="entry name" value="Protein kinase-like (PK-like)"/>
    <property type="match status" value="1"/>
</dbReference>
<accession>A0ABY9HRE9</accession>
<dbReference type="EMBL" id="CP120997">
    <property type="protein sequence ID" value="WLQ37127.1"/>
    <property type="molecule type" value="Genomic_DNA"/>
</dbReference>
<proteinExistence type="predicted"/>
<organism evidence="2 3">
    <name type="scientific">Streptomyces castrisilvae</name>
    <dbReference type="NCBI Taxonomy" id="3033811"/>
    <lineage>
        <taxon>Bacteria</taxon>
        <taxon>Bacillati</taxon>
        <taxon>Actinomycetota</taxon>
        <taxon>Actinomycetes</taxon>
        <taxon>Kitasatosporales</taxon>
        <taxon>Streptomycetaceae</taxon>
        <taxon>Streptomyces</taxon>
    </lineage>
</organism>
<keyword evidence="3" id="KW-1185">Reference proteome</keyword>
<dbReference type="Proteomes" id="UP001239522">
    <property type="component" value="Chromosome"/>
</dbReference>
<name>A0ABY9HRE9_9ACTN</name>
<evidence type="ECO:0000259" key="1">
    <source>
        <dbReference type="Pfam" id="PF01636"/>
    </source>
</evidence>
<dbReference type="InterPro" id="IPR002575">
    <property type="entry name" value="Aminoglycoside_PTrfase"/>
</dbReference>
<evidence type="ECO:0000313" key="3">
    <source>
        <dbReference type="Proteomes" id="UP001239522"/>
    </source>
</evidence>
<evidence type="ECO:0000313" key="2">
    <source>
        <dbReference type="EMBL" id="WLQ37127.1"/>
    </source>
</evidence>
<dbReference type="InterPro" id="IPR011009">
    <property type="entry name" value="Kinase-like_dom_sf"/>
</dbReference>
<protein>
    <submittedName>
        <fullName evidence="2">Phosphotransferase</fullName>
    </submittedName>
</protein>
<dbReference type="RefSeq" id="WP_306059050.1">
    <property type="nucleotide sequence ID" value="NZ_CP120997.1"/>
</dbReference>